<dbReference type="STRING" id="299255.SAMN02745129_0217"/>
<evidence type="ECO:0000256" key="5">
    <source>
        <dbReference type="ARBA" id="ARBA00023136"/>
    </source>
</evidence>
<dbReference type="Proteomes" id="UP000184268">
    <property type="component" value="Unassembled WGS sequence"/>
</dbReference>
<feature type="signal peptide" evidence="8">
    <location>
        <begin position="1"/>
        <end position="21"/>
    </location>
</feature>
<keyword evidence="3 8" id="KW-0732">Signal</keyword>
<evidence type="ECO:0000256" key="1">
    <source>
        <dbReference type="ARBA" id="ARBA00004167"/>
    </source>
</evidence>
<dbReference type="PIRSF" id="PIRSF006158">
    <property type="entry name" value="UCP006158_SH3"/>
    <property type="match status" value="1"/>
</dbReference>
<evidence type="ECO:0000256" key="3">
    <source>
        <dbReference type="ARBA" id="ARBA00022729"/>
    </source>
</evidence>
<evidence type="ECO:0000313" key="10">
    <source>
        <dbReference type="EMBL" id="SHI22916.1"/>
    </source>
</evidence>
<dbReference type="Gene3D" id="2.30.30.40">
    <property type="entry name" value="SH3 Domains"/>
    <property type="match status" value="1"/>
</dbReference>
<comment type="subcellular location">
    <subcellularLocation>
        <location evidence="1">Membrane</location>
        <topology evidence="1">Single-pass membrane protein</topology>
    </subcellularLocation>
</comment>
<dbReference type="Pfam" id="PF08239">
    <property type="entry name" value="SH3_3"/>
    <property type="match status" value="1"/>
</dbReference>
<gene>
    <name evidence="10" type="ORF">SAMN02745129_0217</name>
</gene>
<accession>A0A1M5ZFA3</accession>
<protein>
    <submittedName>
        <fullName evidence="10">SH3 domain protein</fullName>
    </submittedName>
</protein>
<evidence type="ECO:0000256" key="6">
    <source>
        <dbReference type="SAM" id="MobiDB-lite"/>
    </source>
</evidence>
<dbReference type="RefSeq" id="WP_067662374.1">
    <property type="nucleotide sequence ID" value="NZ_FQXG01000011.1"/>
</dbReference>
<evidence type="ECO:0000256" key="7">
    <source>
        <dbReference type="SAM" id="Phobius"/>
    </source>
</evidence>
<dbReference type="SMART" id="SM00287">
    <property type="entry name" value="SH3b"/>
    <property type="match status" value="1"/>
</dbReference>
<keyword evidence="11" id="KW-1185">Reference proteome</keyword>
<dbReference type="OrthoDB" id="9790951at2"/>
<dbReference type="InterPro" id="IPR003646">
    <property type="entry name" value="SH3-like_bac-type"/>
</dbReference>
<feature type="chain" id="PRO_5009915459" evidence="8">
    <location>
        <begin position="22"/>
        <end position="195"/>
    </location>
</feature>
<reference evidence="10 11" key="1">
    <citation type="submission" date="2016-11" db="EMBL/GenBank/DDBJ databases">
        <authorList>
            <person name="Jaros S."/>
            <person name="Januszkiewicz K."/>
            <person name="Wedrychowicz H."/>
        </authorList>
    </citation>
    <scope>NUCLEOTIDE SEQUENCE [LARGE SCALE GENOMIC DNA]</scope>
    <source>
        <strain evidence="10 11">DSM 16917</strain>
    </source>
</reference>
<proteinExistence type="predicted"/>
<dbReference type="EMBL" id="FQXG01000011">
    <property type="protein sequence ID" value="SHI22916.1"/>
    <property type="molecule type" value="Genomic_DNA"/>
</dbReference>
<evidence type="ECO:0000259" key="9">
    <source>
        <dbReference type="PROSITE" id="PS51781"/>
    </source>
</evidence>
<feature type="domain" description="SH3b" evidence="9">
    <location>
        <begin position="22"/>
        <end position="88"/>
    </location>
</feature>
<evidence type="ECO:0000313" key="11">
    <source>
        <dbReference type="Proteomes" id="UP000184268"/>
    </source>
</evidence>
<evidence type="ECO:0000256" key="2">
    <source>
        <dbReference type="ARBA" id="ARBA00022692"/>
    </source>
</evidence>
<dbReference type="InterPro" id="IPR016476">
    <property type="entry name" value="SH3_dom_pro"/>
</dbReference>
<keyword evidence="2 7" id="KW-0812">Transmembrane</keyword>
<dbReference type="GO" id="GO:0016020">
    <property type="term" value="C:membrane"/>
    <property type="evidence" value="ECO:0007669"/>
    <property type="project" value="UniProtKB-SubCell"/>
</dbReference>
<feature type="compositionally biased region" description="Low complexity" evidence="6">
    <location>
        <begin position="119"/>
        <end position="132"/>
    </location>
</feature>
<sequence length="195" mass="21620">MSKRITSTLICLLALAGPVAAQDAKNIVSEDIYIYLLAGPSTQYRTLGSINAGEAITVTGERQGNYAKITDDRGRTGWVEAKFIAEGPSFRTQLPELQQALAQTRSQLQRVTEERDALQQQTSEQQQASSSQARELTETQQENERLKAEVSKLKNDERFIWLSQGGMIAGAGLLVGLILAYLPRPKRRKRNDGWA</sequence>
<feature type="region of interest" description="Disordered" evidence="6">
    <location>
        <begin position="108"/>
        <end position="143"/>
    </location>
</feature>
<keyword evidence="4 7" id="KW-1133">Transmembrane helix</keyword>
<dbReference type="NCBIfam" id="TIGR04211">
    <property type="entry name" value="SH3_and_anchor"/>
    <property type="match status" value="1"/>
</dbReference>
<evidence type="ECO:0000256" key="8">
    <source>
        <dbReference type="SAM" id="SignalP"/>
    </source>
</evidence>
<dbReference type="PROSITE" id="PS51781">
    <property type="entry name" value="SH3B"/>
    <property type="match status" value="1"/>
</dbReference>
<organism evidence="10 11">
    <name type="scientific">Ferrimonas marina</name>
    <dbReference type="NCBI Taxonomy" id="299255"/>
    <lineage>
        <taxon>Bacteria</taxon>
        <taxon>Pseudomonadati</taxon>
        <taxon>Pseudomonadota</taxon>
        <taxon>Gammaproteobacteria</taxon>
        <taxon>Alteromonadales</taxon>
        <taxon>Ferrimonadaceae</taxon>
        <taxon>Ferrimonas</taxon>
    </lineage>
</organism>
<feature type="transmembrane region" description="Helical" evidence="7">
    <location>
        <begin position="159"/>
        <end position="182"/>
    </location>
</feature>
<dbReference type="AlphaFoldDB" id="A0A1M5ZFA3"/>
<name>A0A1M5ZFA3_9GAMM</name>
<keyword evidence="5 7" id="KW-0472">Membrane</keyword>
<evidence type="ECO:0000256" key="4">
    <source>
        <dbReference type="ARBA" id="ARBA00022989"/>
    </source>
</evidence>